<dbReference type="AlphaFoldDB" id="A0A840AIR9"/>
<sequence length="173" mass="19454">MKTRARSKIPATTPLPEPPPAGTRMQSLGEIGLNNFAPYLMNRVMARWNGGLAAELRAMGVTTPKMRALAVLSMFSSLTVNELAVYAVTEQSTLSRTIDALEEQGFVQRQSRADDMRIRDISITPEGRAVFDRIWPMMFAHLNEMFADVSDEEQRFLVAILQKILRNVRSDEP</sequence>
<dbReference type="PANTHER" id="PTHR33164:SF57">
    <property type="entry name" value="MARR-FAMILY TRANSCRIPTIONAL REGULATOR"/>
    <property type="match status" value="1"/>
</dbReference>
<dbReference type="SMART" id="SM00347">
    <property type="entry name" value="HTH_MARR"/>
    <property type="match status" value="1"/>
</dbReference>
<evidence type="ECO:0000313" key="3">
    <source>
        <dbReference type="EMBL" id="MBB3929318.1"/>
    </source>
</evidence>
<accession>A0A840AIR9</accession>
<dbReference type="Proteomes" id="UP000553963">
    <property type="component" value="Unassembled WGS sequence"/>
</dbReference>
<name>A0A840AIR9_9HYPH</name>
<dbReference type="EMBL" id="JACIDS010000001">
    <property type="protein sequence ID" value="MBB3929318.1"/>
    <property type="molecule type" value="Genomic_DNA"/>
</dbReference>
<gene>
    <name evidence="3" type="ORF">GGR25_000337</name>
</gene>
<proteinExistence type="predicted"/>
<dbReference type="PANTHER" id="PTHR33164">
    <property type="entry name" value="TRANSCRIPTIONAL REGULATOR, MARR FAMILY"/>
    <property type="match status" value="1"/>
</dbReference>
<dbReference type="InterPro" id="IPR039422">
    <property type="entry name" value="MarR/SlyA-like"/>
</dbReference>
<protein>
    <submittedName>
        <fullName evidence="3">DNA-binding MarR family transcriptional regulator</fullName>
    </submittedName>
</protein>
<comment type="caution">
    <text evidence="3">The sequence shown here is derived from an EMBL/GenBank/DDBJ whole genome shotgun (WGS) entry which is preliminary data.</text>
</comment>
<dbReference type="InterPro" id="IPR036390">
    <property type="entry name" value="WH_DNA-bd_sf"/>
</dbReference>
<keyword evidence="4" id="KW-1185">Reference proteome</keyword>
<dbReference type="Gene3D" id="1.10.10.10">
    <property type="entry name" value="Winged helix-like DNA-binding domain superfamily/Winged helix DNA-binding domain"/>
    <property type="match status" value="1"/>
</dbReference>
<evidence type="ECO:0000259" key="2">
    <source>
        <dbReference type="PROSITE" id="PS50995"/>
    </source>
</evidence>
<dbReference type="InterPro" id="IPR036388">
    <property type="entry name" value="WH-like_DNA-bd_sf"/>
</dbReference>
<feature type="domain" description="HTH marR-type" evidence="2">
    <location>
        <begin position="34"/>
        <end position="166"/>
    </location>
</feature>
<keyword evidence="3" id="KW-0238">DNA-binding</keyword>
<dbReference type="SUPFAM" id="SSF46785">
    <property type="entry name" value="Winged helix' DNA-binding domain"/>
    <property type="match status" value="1"/>
</dbReference>
<dbReference type="GO" id="GO:0003700">
    <property type="term" value="F:DNA-binding transcription factor activity"/>
    <property type="evidence" value="ECO:0007669"/>
    <property type="project" value="InterPro"/>
</dbReference>
<dbReference type="Pfam" id="PF12802">
    <property type="entry name" value="MarR_2"/>
    <property type="match status" value="1"/>
</dbReference>
<dbReference type="PROSITE" id="PS50995">
    <property type="entry name" value="HTH_MARR_2"/>
    <property type="match status" value="1"/>
</dbReference>
<organism evidence="3 4">
    <name type="scientific">Kaistia hirudinis</name>
    <dbReference type="NCBI Taxonomy" id="1293440"/>
    <lineage>
        <taxon>Bacteria</taxon>
        <taxon>Pseudomonadati</taxon>
        <taxon>Pseudomonadota</taxon>
        <taxon>Alphaproteobacteria</taxon>
        <taxon>Hyphomicrobiales</taxon>
        <taxon>Kaistiaceae</taxon>
        <taxon>Kaistia</taxon>
    </lineage>
</organism>
<dbReference type="GO" id="GO:0003677">
    <property type="term" value="F:DNA binding"/>
    <property type="evidence" value="ECO:0007669"/>
    <property type="project" value="UniProtKB-KW"/>
</dbReference>
<dbReference type="GO" id="GO:0006950">
    <property type="term" value="P:response to stress"/>
    <property type="evidence" value="ECO:0007669"/>
    <property type="project" value="TreeGrafter"/>
</dbReference>
<dbReference type="InterPro" id="IPR000835">
    <property type="entry name" value="HTH_MarR-typ"/>
</dbReference>
<evidence type="ECO:0000313" key="4">
    <source>
        <dbReference type="Proteomes" id="UP000553963"/>
    </source>
</evidence>
<dbReference type="RefSeq" id="WP_380147241.1">
    <property type="nucleotide sequence ID" value="NZ_JACIDS010000001.1"/>
</dbReference>
<feature type="region of interest" description="Disordered" evidence="1">
    <location>
        <begin position="1"/>
        <end position="23"/>
    </location>
</feature>
<evidence type="ECO:0000256" key="1">
    <source>
        <dbReference type="SAM" id="MobiDB-lite"/>
    </source>
</evidence>
<dbReference type="PRINTS" id="PR00598">
    <property type="entry name" value="HTHMARR"/>
</dbReference>
<reference evidence="3 4" key="1">
    <citation type="submission" date="2020-08" db="EMBL/GenBank/DDBJ databases">
        <title>Genomic Encyclopedia of Type Strains, Phase IV (KMG-IV): sequencing the most valuable type-strain genomes for metagenomic binning, comparative biology and taxonomic classification.</title>
        <authorList>
            <person name="Goeker M."/>
        </authorList>
    </citation>
    <scope>NUCLEOTIDE SEQUENCE [LARGE SCALE GENOMIC DNA]</scope>
    <source>
        <strain evidence="3 4">DSM 25966</strain>
    </source>
</reference>